<protein>
    <recommendedName>
        <fullName evidence="7">Phosphatidate cytidylyltransferase</fullName>
        <ecNumber evidence="6">2.7.7.41</ecNumber>
    </recommendedName>
    <alternativeName>
        <fullName evidence="20">CDP-DAG synthase</fullName>
    </alternativeName>
    <alternativeName>
        <fullName evidence="22">CDP-DG synthase</fullName>
    </alternativeName>
    <alternativeName>
        <fullName evidence="18">CDP-diacylglycerol synthase</fullName>
    </alternativeName>
    <alternativeName>
        <fullName evidence="21">CDP-diglyceride pyrophosphorylase</fullName>
    </alternativeName>
    <alternativeName>
        <fullName evidence="23">CDP-diglyceride synthase</fullName>
    </alternativeName>
    <alternativeName>
        <fullName evidence="19">CTP:phosphatidate cytidylyltransferase</fullName>
    </alternativeName>
</protein>
<evidence type="ECO:0000256" key="5">
    <source>
        <dbReference type="ARBA" id="ARBA00010185"/>
    </source>
</evidence>
<dbReference type="STRING" id="137733.SAMN05421767_11726"/>
<comment type="pathway">
    <text evidence="3">Phospholipid metabolism; CDP-diacylglycerol biosynthesis; CDP-diacylglycerol from sn-glycerol 3-phosphate: step 3/3.</text>
</comment>
<evidence type="ECO:0000256" key="13">
    <source>
        <dbReference type="ARBA" id="ARBA00022989"/>
    </source>
</evidence>
<dbReference type="Proteomes" id="UP000198556">
    <property type="component" value="Unassembled WGS sequence"/>
</dbReference>
<feature type="transmembrane region" description="Helical" evidence="24">
    <location>
        <begin position="47"/>
        <end position="66"/>
    </location>
</feature>
<reference evidence="25 26" key="1">
    <citation type="submission" date="2016-10" db="EMBL/GenBank/DDBJ databases">
        <authorList>
            <person name="de Groot N.N."/>
        </authorList>
    </citation>
    <scope>NUCLEOTIDE SEQUENCE [LARGE SCALE GENOMIC DNA]</scope>
    <source>
        <strain evidence="25 26">DSM 15827</strain>
    </source>
</reference>
<keyword evidence="14" id="KW-0443">Lipid metabolism</keyword>
<evidence type="ECO:0000256" key="4">
    <source>
        <dbReference type="ARBA" id="ARBA00005189"/>
    </source>
</evidence>
<keyword evidence="10 25" id="KW-0808">Transferase</keyword>
<evidence type="ECO:0000256" key="2">
    <source>
        <dbReference type="ARBA" id="ARBA00004651"/>
    </source>
</evidence>
<comment type="subcellular location">
    <subcellularLocation>
        <location evidence="2">Cell membrane</location>
        <topology evidence="2">Multi-pass membrane protein</topology>
    </subcellularLocation>
</comment>
<comment type="pathway">
    <text evidence="4">Lipid metabolism.</text>
</comment>
<evidence type="ECO:0000256" key="24">
    <source>
        <dbReference type="SAM" id="Phobius"/>
    </source>
</evidence>
<dbReference type="OrthoDB" id="9799199at2"/>
<evidence type="ECO:0000313" key="25">
    <source>
        <dbReference type="EMBL" id="SER06537.1"/>
    </source>
</evidence>
<dbReference type="PANTHER" id="PTHR46382:SF1">
    <property type="entry name" value="PHOSPHATIDATE CYTIDYLYLTRANSFERASE"/>
    <property type="match status" value="1"/>
</dbReference>
<evidence type="ECO:0000256" key="10">
    <source>
        <dbReference type="ARBA" id="ARBA00022679"/>
    </source>
</evidence>
<evidence type="ECO:0000256" key="21">
    <source>
        <dbReference type="ARBA" id="ARBA00032396"/>
    </source>
</evidence>
<dbReference type="AlphaFoldDB" id="A0A1H9L5V6"/>
<evidence type="ECO:0000256" key="22">
    <source>
        <dbReference type="ARBA" id="ARBA00032743"/>
    </source>
</evidence>
<evidence type="ECO:0000256" key="6">
    <source>
        <dbReference type="ARBA" id="ARBA00012487"/>
    </source>
</evidence>
<feature type="transmembrane region" description="Helical" evidence="24">
    <location>
        <begin position="114"/>
        <end position="131"/>
    </location>
</feature>
<evidence type="ECO:0000256" key="18">
    <source>
        <dbReference type="ARBA" id="ARBA00029893"/>
    </source>
</evidence>
<feature type="transmembrane region" description="Helical" evidence="24">
    <location>
        <begin position="86"/>
        <end position="102"/>
    </location>
</feature>
<evidence type="ECO:0000256" key="8">
    <source>
        <dbReference type="ARBA" id="ARBA00022475"/>
    </source>
</evidence>
<dbReference type="EMBL" id="FOGF01000017">
    <property type="protein sequence ID" value="SER06537.1"/>
    <property type="molecule type" value="Genomic_DNA"/>
</dbReference>
<keyword evidence="12 25" id="KW-0548">Nucleotidyltransferase</keyword>
<evidence type="ECO:0000256" key="7">
    <source>
        <dbReference type="ARBA" id="ARBA00019373"/>
    </source>
</evidence>
<evidence type="ECO:0000256" key="12">
    <source>
        <dbReference type="ARBA" id="ARBA00022695"/>
    </source>
</evidence>
<keyword evidence="26" id="KW-1185">Reference proteome</keyword>
<dbReference type="GO" id="GO:0005886">
    <property type="term" value="C:plasma membrane"/>
    <property type="evidence" value="ECO:0007669"/>
    <property type="project" value="UniProtKB-SubCell"/>
</dbReference>
<keyword evidence="8" id="KW-1003">Cell membrane</keyword>
<keyword evidence="13 24" id="KW-1133">Transmembrane helix</keyword>
<evidence type="ECO:0000256" key="1">
    <source>
        <dbReference type="ARBA" id="ARBA00001698"/>
    </source>
</evidence>
<feature type="transmembrane region" description="Helical" evidence="24">
    <location>
        <begin position="178"/>
        <end position="196"/>
    </location>
</feature>
<sequence>MKTRIITAIVALLVFVPLLIIGGVPFQLLITLLAAIGIFEFLRMKEIHIFSIEGMITLIATISLTVSQSPILTQGPLFNIKPIDNLHVFFLCILLLMILTVYRENHFSIDEAAYCSLGSLYVGGGFGGVLLVRNIGISMVLFIFIIIWSTDTFAYFTGRKFGQHKLAPKISPNKTIEGSIGGTLCAAVIALVYTHFYNLLAFSWIEIIIMVICISVFGQMGDLVESAYKRHFNIKDSGKLLPGHGGILDRFDSTFFAMFMFQIILTILQ</sequence>
<evidence type="ECO:0000256" key="15">
    <source>
        <dbReference type="ARBA" id="ARBA00023136"/>
    </source>
</evidence>
<evidence type="ECO:0000256" key="23">
    <source>
        <dbReference type="ARBA" id="ARBA00033406"/>
    </source>
</evidence>
<evidence type="ECO:0000256" key="14">
    <source>
        <dbReference type="ARBA" id="ARBA00023098"/>
    </source>
</evidence>
<dbReference type="EC" id="2.7.7.41" evidence="6"/>
<keyword evidence="9" id="KW-0444">Lipid biosynthesis</keyword>
<dbReference type="RefSeq" id="WP_089746635.1">
    <property type="nucleotide sequence ID" value="NZ_FOGF01000017.1"/>
</dbReference>
<evidence type="ECO:0000256" key="9">
    <source>
        <dbReference type="ARBA" id="ARBA00022516"/>
    </source>
</evidence>
<comment type="similarity">
    <text evidence="5">Belongs to the CDS family.</text>
</comment>
<dbReference type="Pfam" id="PF01148">
    <property type="entry name" value="CTP_transf_1"/>
    <property type="match status" value="1"/>
</dbReference>
<gene>
    <name evidence="25" type="ORF">SAMN05421767_11726</name>
</gene>
<feature type="transmembrane region" description="Helical" evidence="24">
    <location>
        <begin position="202"/>
        <end position="220"/>
    </location>
</feature>
<comment type="catalytic activity">
    <reaction evidence="1">
        <text>a 1,2-diacyl-sn-glycero-3-phosphate + CTP + H(+) = a CDP-1,2-diacyl-sn-glycerol + diphosphate</text>
        <dbReference type="Rhea" id="RHEA:16229"/>
        <dbReference type="ChEBI" id="CHEBI:15378"/>
        <dbReference type="ChEBI" id="CHEBI:33019"/>
        <dbReference type="ChEBI" id="CHEBI:37563"/>
        <dbReference type="ChEBI" id="CHEBI:58332"/>
        <dbReference type="ChEBI" id="CHEBI:58608"/>
        <dbReference type="EC" id="2.7.7.41"/>
    </reaction>
</comment>
<dbReference type="GO" id="GO:0016024">
    <property type="term" value="P:CDP-diacylglycerol biosynthetic process"/>
    <property type="evidence" value="ECO:0007669"/>
    <property type="project" value="TreeGrafter"/>
</dbReference>
<evidence type="ECO:0000256" key="11">
    <source>
        <dbReference type="ARBA" id="ARBA00022692"/>
    </source>
</evidence>
<evidence type="ECO:0000256" key="17">
    <source>
        <dbReference type="ARBA" id="ARBA00023264"/>
    </source>
</evidence>
<proteinExistence type="inferred from homology"/>
<dbReference type="GO" id="GO:0004605">
    <property type="term" value="F:phosphatidate cytidylyltransferase activity"/>
    <property type="evidence" value="ECO:0007669"/>
    <property type="project" value="UniProtKB-EC"/>
</dbReference>
<accession>A0A1H9L5V6</accession>
<evidence type="ECO:0000256" key="3">
    <source>
        <dbReference type="ARBA" id="ARBA00005119"/>
    </source>
</evidence>
<evidence type="ECO:0000256" key="19">
    <source>
        <dbReference type="ARBA" id="ARBA00031825"/>
    </source>
</evidence>
<keyword evidence="11 24" id="KW-0812">Transmembrane</keyword>
<dbReference type="PANTHER" id="PTHR46382">
    <property type="entry name" value="PHOSPHATIDATE CYTIDYLYLTRANSFERASE"/>
    <property type="match status" value="1"/>
</dbReference>
<evidence type="ECO:0000256" key="16">
    <source>
        <dbReference type="ARBA" id="ARBA00023209"/>
    </source>
</evidence>
<evidence type="ECO:0000313" key="26">
    <source>
        <dbReference type="Proteomes" id="UP000198556"/>
    </source>
</evidence>
<feature type="transmembrane region" description="Helical" evidence="24">
    <location>
        <begin position="6"/>
        <end position="35"/>
    </location>
</feature>
<keyword evidence="16" id="KW-0594">Phospholipid biosynthesis</keyword>
<feature type="transmembrane region" description="Helical" evidence="24">
    <location>
        <begin position="137"/>
        <end position="157"/>
    </location>
</feature>
<evidence type="ECO:0000256" key="20">
    <source>
        <dbReference type="ARBA" id="ARBA00032253"/>
    </source>
</evidence>
<organism evidence="25 26">
    <name type="scientific">Granulicatella balaenopterae</name>
    <dbReference type="NCBI Taxonomy" id="137733"/>
    <lineage>
        <taxon>Bacteria</taxon>
        <taxon>Bacillati</taxon>
        <taxon>Bacillota</taxon>
        <taxon>Bacilli</taxon>
        <taxon>Lactobacillales</taxon>
        <taxon>Carnobacteriaceae</taxon>
        <taxon>Granulicatella</taxon>
    </lineage>
</organism>
<keyword evidence="17" id="KW-1208">Phospholipid metabolism</keyword>
<keyword evidence="15 24" id="KW-0472">Membrane</keyword>
<name>A0A1H9L5V6_9LACT</name>